<keyword evidence="6" id="KW-1185">Reference proteome</keyword>
<evidence type="ECO:0000313" key="5">
    <source>
        <dbReference type="EnsemblMetazoa" id="RPRC006568-PA"/>
    </source>
</evidence>
<protein>
    <submittedName>
        <fullName evidence="5">Uncharacterized protein</fullName>
    </submittedName>
</protein>
<evidence type="ECO:0000313" key="6">
    <source>
        <dbReference type="Proteomes" id="UP000015103"/>
    </source>
</evidence>
<evidence type="ECO:0000256" key="2">
    <source>
        <dbReference type="ARBA" id="ARBA00023128"/>
    </source>
</evidence>
<reference evidence="5" key="1">
    <citation type="submission" date="2015-05" db="UniProtKB">
        <authorList>
            <consortium name="EnsemblMetazoa"/>
        </authorList>
    </citation>
    <scope>IDENTIFICATION</scope>
</reference>
<dbReference type="HOGENOM" id="CLU_2797133_0_0_1"/>
<comment type="subcellular location">
    <subcellularLocation>
        <location evidence="1">Mitochondrion</location>
    </subcellularLocation>
</comment>
<sequence length="68" mass="7620">MDSYDSGIKSASIATPKRVTRPAPKGGRARKRNTLTLEESNLPRRFKRKMPDEKEIININSGGATKYN</sequence>
<dbReference type="GO" id="GO:0006103">
    <property type="term" value="P:2-oxoglutarate metabolic process"/>
    <property type="evidence" value="ECO:0007669"/>
    <property type="project" value="InterPro"/>
</dbReference>
<dbReference type="Proteomes" id="UP000015103">
    <property type="component" value="Unassembled WGS sequence"/>
</dbReference>
<evidence type="ECO:0000256" key="1">
    <source>
        <dbReference type="ARBA" id="ARBA00004173"/>
    </source>
</evidence>
<proteinExistence type="inferred from homology"/>
<comment type="similarity">
    <text evidence="3">Belongs to the alpha-ketoglutarate dehydrogenase component 4 family.</text>
</comment>
<dbReference type="InParanoid" id="T1HR98"/>
<dbReference type="VEuPathDB" id="VectorBase:RPRC006568"/>
<dbReference type="EnsemblMetazoa" id="RPRC006568-RA">
    <property type="protein sequence ID" value="RPRC006568-PA"/>
    <property type="gene ID" value="RPRC006568"/>
</dbReference>
<feature type="compositionally biased region" description="Polar residues" evidence="4">
    <location>
        <begin position="58"/>
        <end position="68"/>
    </location>
</feature>
<organism evidence="5 6">
    <name type="scientific">Rhodnius prolixus</name>
    <name type="common">Triatomid bug</name>
    <dbReference type="NCBI Taxonomy" id="13249"/>
    <lineage>
        <taxon>Eukaryota</taxon>
        <taxon>Metazoa</taxon>
        <taxon>Ecdysozoa</taxon>
        <taxon>Arthropoda</taxon>
        <taxon>Hexapoda</taxon>
        <taxon>Insecta</taxon>
        <taxon>Pterygota</taxon>
        <taxon>Neoptera</taxon>
        <taxon>Paraneoptera</taxon>
        <taxon>Hemiptera</taxon>
        <taxon>Heteroptera</taxon>
        <taxon>Panheteroptera</taxon>
        <taxon>Cimicomorpha</taxon>
        <taxon>Reduviidae</taxon>
        <taxon>Triatominae</taxon>
        <taxon>Rhodnius</taxon>
    </lineage>
</organism>
<dbReference type="InterPro" id="IPR020373">
    <property type="entry name" value="Kgd4/YMR-31"/>
</dbReference>
<accession>T1HR98</accession>
<dbReference type="Pfam" id="PF10937">
    <property type="entry name" value="Kgd4-YMR31"/>
    <property type="match status" value="1"/>
</dbReference>
<evidence type="ECO:0000256" key="3">
    <source>
        <dbReference type="ARBA" id="ARBA00043970"/>
    </source>
</evidence>
<feature type="region of interest" description="Disordered" evidence="4">
    <location>
        <begin position="1"/>
        <end position="68"/>
    </location>
</feature>
<dbReference type="GO" id="GO:0005739">
    <property type="term" value="C:mitochondrion"/>
    <property type="evidence" value="ECO:0007669"/>
    <property type="project" value="UniProtKB-SubCell"/>
</dbReference>
<dbReference type="EMBL" id="ACPB03020891">
    <property type="status" value="NOT_ANNOTATED_CDS"/>
    <property type="molecule type" value="Genomic_DNA"/>
</dbReference>
<name>T1HR98_RHOPR</name>
<dbReference type="AlphaFoldDB" id="T1HR98"/>
<evidence type="ECO:0000256" key="4">
    <source>
        <dbReference type="SAM" id="MobiDB-lite"/>
    </source>
</evidence>
<keyword evidence="2" id="KW-0496">Mitochondrion</keyword>